<feature type="region of interest" description="Disordered" evidence="1">
    <location>
        <begin position="1"/>
        <end position="36"/>
    </location>
</feature>
<proteinExistence type="predicted"/>
<gene>
    <name evidence="2" type="ORF">Rt10032_c10g4243</name>
</gene>
<organism evidence="2 3">
    <name type="scientific">Rhodotorula toruloides</name>
    <name type="common">Yeast</name>
    <name type="synonym">Rhodosporidium toruloides</name>
    <dbReference type="NCBI Taxonomy" id="5286"/>
    <lineage>
        <taxon>Eukaryota</taxon>
        <taxon>Fungi</taxon>
        <taxon>Dikarya</taxon>
        <taxon>Basidiomycota</taxon>
        <taxon>Pucciniomycotina</taxon>
        <taxon>Microbotryomycetes</taxon>
        <taxon>Sporidiobolales</taxon>
        <taxon>Sporidiobolaceae</taxon>
        <taxon>Rhodotorula</taxon>
    </lineage>
</organism>
<dbReference type="OrthoDB" id="2538180at2759"/>
<comment type="caution">
    <text evidence="2">The sequence shown here is derived from an EMBL/GenBank/DDBJ whole genome shotgun (WGS) entry which is preliminary data.</text>
</comment>
<dbReference type="AlphaFoldDB" id="A0A511KK31"/>
<evidence type="ECO:0000256" key="1">
    <source>
        <dbReference type="SAM" id="MobiDB-lite"/>
    </source>
</evidence>
<dbReference type="Proteomes" id="UP000321518">
    <property type="component" value="Unassembled WGS sequence"/>
</dbReference>
<evidence type="ECO:0000313" key="2">
    <source>
        <dbReference type="EMBL" id="GEM10226.1"/>
    </source>
</evidence>
<protein>
    <submittedName>
        <fullName evidence="2">Uncharacterized protein</fullName>
    </submittedName>
</protein>
<accession>A0A511KK31</accession>
<dbReference type="EMBL" id="BJWK01000010">
    <property type="protein sequence ID" value="GEM10226.1"/>
    <property type="molecule type" value="Genomic_DNA"/>
</dbReference>
<evidence type="ECO:0000313" key="3">
    <source>
        <dbReference type="Proteomes" id="UP000321518"/>
    </source>
</evidence>
<sequence length="254" mass="27169">MSAAGYDSAGTSAGPSTTKRRRVNADPDFYPGTAPTTKRLQAKAQLAASQNAQLQQLALQENVQQPRQPIISLASLPPEALQRYLSRYGLLEPQGSLSYYHAVFPVPPLPATLYPPLDGRTLNFRRAKQTYIPAVMNAKIAAALAAAVGEAGAGGATQENGAVADGTAPAEPSASATDAFIPARGTKRRWIEPKTPEFAGLSAFDDPQKVIDRLAAKATAHWDKRDSLKEGETLTNFMFAVRNRDRKLRATPAG</sequence>
<reference evidence="2 3" key="1">
    <citation type="submission" date="2019-07" db="EMBL/GenBank/DDBJ databases">
        <title>Rhodotorula toruloides NBRC10032 genome sequencing.</title>
        <authorList>
            <person name="Shida Y."/>
            <person name="Takaku H."/>
            <person name="Ogasawara W."/>
            <person name="Mori K."/>
        </authorList>
    </citation>
    <scope>NUCLEOTIDE SEQUENCE [LARGE SCALE GENOMIC DNA]</scope>
    <source>
        <strain evidence="2 3">NBRC10032</strain>
    </source>
</reference>
<name>A0A511KK31_RHOTO</name>